<dbReference type="GeneID" id="63823079"/>
<feature type="active site" evidence="3">
    <location>
        <position position="248"/>
    </location>
</feature>
<evidence type="ECO:0000256" key="4">
    <source>
        <dbReference type="SAM" id="MobiDB-lite"/>
    </source>
</evidence>
<dbReference type="Gene3D" id="3.40.50.1820">
    <property type="entry name" value="alpha/beta hydrolase"/>
    <property type="match status" value="2"/>
</dbReference>
<feature type="compositionally biased region" description="Basic and acidic residues" evidence="4">
    <location>
        <begin position="681"/>
        <end position="701"/>
    </location>
</feature>
<evidence type="ECO:0000256" key="3">
    <source>
        <dbReference type="PROSITE-ProRule" id="PRU10038"/>
    </source>
</evidence>
<dbReference type="InterPro" id="IPR002168">
    <property type="entry name" value="Lipase_GDXG_HIS_AS"/>
</dbReference>
<feature type="domain" description="Alpha/beta hydrolase fold-3" evidence="5">
    <location>
        <begin position="167"/>
        <end position="289"/>
    </location>
</feature>
<dbReference type="STRING" id="1314785.A0A165IG39"/>
<feature type="compositionally biased region" description="Basic and acidic residues" evidence="4">
    <location>
        <begin position="652"/>
        <end position="672"/>
    </location>
</feature>
<comment type="similarity">
    <text evidence="1">Belongs to the 'GDXG' lipolytic enzyme family.</text>
</comment>
<dbReference type="PANTHER" id="PTHR48081">
    <property type="entry name" value="AB HYDROLASE SUPERFAMILY PROTEIN C4A8.06C"/>
    <property type="match status" value="1"/>
</dbReference>
<accession>A0A165IG39</accession>
<dbReference type="RefSeq" id="XP_040770534.1">
    <property type="nucleotide sequence ID" value="XM_040906050.1"/>
</dbReference>
<feature type="compositionally biased region" description="Polar residues" evidence="4">
    <location>
        <begin position="412"/>
        <end position="421"/>
    </location>
</feature>
<evidence type="ECO:0000256" key="2">
    <source>
        <dbReference type="ARBA" id="ARBA00022801"/>
    </source>
</evidence>
<feature type="region of interest" description="Disordered" evidence="4">
    <location>
        <begin position="631"/>
        <end position="717"/>
    </location>
</feature>
<dbReference type="EMBL" id="KV427605">
    <property type="protein sequence ID" value="KZT13024.1"/>
    <property type="molecule type" value="Genomic_DNA"/>
</dbReference>
<dbReference type="PROSITE" id="PS01173">
    <property type="entry name" value="LIPASE_GDXG_HIS"/>
    <property type="match status" value="1"/>
</dbReference>
<keyword evidence="7" id="KW-1185">Reference proteome</keyword>
<dbReference type="InterPro" id="IPR029058">
    <property type="entry name" value="AB_hydrolase_fold"/>
</dbReference>
<gene>
    <name evidence="6" type="ORF">LAESUDRAFT_690116</name>
</gene>
<feature type="region of interest" description="Disordered" evidence="4">
    <location>
        <begin position="811"/>
        <end position="835"/>
    </location>
</feature>
<reference evidence="6 7" key="1">
    <citation type="journal article" date="2016" name="Mol. Biol. Evol.">
        <title>Comparative Genomics of Early-Diverging Mushroom-Forming Fungi Provides Insights into the Origins of Lignocellulose Decay Capabilities.</title>
        <authorList>
            <person name="Nagy L.G."/>
            <person name="Riley R."/>
            <person name="Tritt A."/>
            <person name="Adam C."/>
            <person name="Daum C."/>
            <person name="Floudas D."/>
            <person name="Sun H."/>
            <person name="Yadav J.S."/>
            <person name="Pangilinan J."/>
            <person name="Larsson K.H."/>
            <person name="Matsuura K."/>
            <person name="Barry K."/>
            <person name="Labutti K."/>
            <person name="Kuo R."/>
            <person name="Ohm R.A."/>
            <person name="Bhattacharya S.S."/>
            <person name="Shirouzu T."/>
            <person name="Yoshinaga Y."/>
            <person name="Martin F.M."/>
            <person name="Grigoriev I.V."/>
            <person name="Hibbett D.S."/>
        </authorList>
    </citation>
    <scope>NUCLEOTIDE SEQUENCE [LARGE SCALE GENOMIC DNA]</scope>
    <source>
        <strain evidence="6 7">93-53</strain>
    </source>
</reference>
<keyword evidence="2 6" id="KW-0378">Hydrolase</keyword>
<dbReference type="InterPro" id="IPR013094">
    <property type="entry name" value="AB_hydrolase_3"/>
</dbReference>
<dbReference type="InterPro" id="IPR033140">
    <property type="entry name" value="Lipase_GDXG_put_SER_AS"/>
</dbReference>
<dbReference type="PANTHER" id="PTHR48081:SF5">
    <property type="entry name" value="ALPHA_BETA HYDROLASE FOLD-3 DOMAIN-CONTAINING PROTEIN"/>
    <property type="match status" value="1"/>
</dbReference>
<dbReference type="Proteomes" id="UP000076871">
    <property type="component" value="Unassembled WGS sequence"/>
</dbReference>
<sequence>MGVNTFSAVAHITPVVVKTLLKHGRQKGHKLKHGDETEEATDDIFYDEAFHIVKAFIELGTHNTVESLQAFTNTHVPSPPWAAVSPVQVPLASCNKAADVLIEWFGPDDLKHVVGGERWWQVRGSDGIDSEWITERKYLDHAQISRPERLTETEEHILRMEHLKTVMLYVHGGAYFWGSINTHRYQVIRYARKMKGRAFAVNYRKAPQYPWPCALQDVLAAYFYLIDPPAGALHQAVSPSKIVFAGDSSGAGLCLTVLTVLRDMGLPQPAGAVLISPWVDMTHSFPSVMTNAATDIIPPHGFIHKPSVTWPIHALPTDGRARAIETQTNPPPKPGHADTLRPSDTRFETQMECLQQMREKGEEVHAGDLKEGKEKLGSQQEMLHSFGTSTSGRCRSDDNLSGEDTPFPIQDNLATPHSQVKATYGPTLENGDEQPEDVNAGSDKQDHEDAQGSSKRFPAAANDNGGEHRNREWNDDAVIDFWEPKPPKVFMDDPNATPLELRSQIQLYATNEQLTHPLVSPVLQGSLGNLCPLYIIAGDGEVLRDEIMYIAHKAAHPEEYPVRRGILRESRRQRENAEKFQTPTRVHLQVFDGMCHVLTVFTFTDSAKYAYASIAQFVKHVATQPADHLERNPFPELHIPPEELSDTDSEDDHNRERPPTKHTVDSGEKVLKEAIPSARSGAEHFKHNEEKAKEEVKRGEVDQMPPGSENGVVDNGAGKDIPRVIMIRERVGVSGKVRSMEPVEEIEVLRIPPELIGIIKEAPVKRWLTGQELWDKKYKHAAHKAIMRRRKYERKAERLLQHAREQGTLHRLESRPGPLHRRRSHISACSAASGEIDPDRRWGPFDLVDEKPPPSAIPGRRDTHDAIALLKKNIYHTAPATHLMVPTITTFDAIRAAFDREDHPSRPPQQSVSEQQIYLHGIPIHGVRIWQSLITYFMRKSSRKASKTAAHGKKRAATLINEATNKLSFARSESSPDSPAQG</sequence>
<dbReference type="InterPro" id="IPR050300">
    <property type="entry name" value="GDXG_lipolytic_enzyme"/>
</dbReference>
<dbReference type="InParanoid" id="A0A165IG39"/>
<evidence type="ECO:0000256" key="1">
    <source>
        <dbReference type="ARBA" id="ARBA00010515"/>
    </source>
</evidence>
<dbReference type="GO" id="GO:0016787">
    <property type="term" value="F:hydrolase activity"/>
    <property type="evidence" value="ECO:0007669"/>
    <property type="project" value="UniProtKB-KW"/>
</dbReference>
<protein>
    <submittedName>
        <fullName evidence="6">Alpha/beta-hydrolase</fullName>
    </submittedName>
</protein>
<dbReference type="Pfam" id="PF07859">
    <property type="entry name" value="Abhydrolase_3"/>
    <property type="match status" value="1"/>
</dbReference>
<dbReference type="OrthoDB" id="1662883at2759"/>
<feature type="region of interest" description="Disordered" evidence="4">
    <location>
        <begin position="385"/>
        <end position="472"/>
    </location>
</feature>
<proteinExistence type="inferred from homology"/>
<dbReference type="SUPFAM" id="SSF53474">
    <property type="entry name" value="alpha/beta-Hydrolases"/>
    <property type="match status" value="1"/>
</dbReference>
<evidence type="ECO:0000313" key="7">
    <source>
        <dbReference type="Proteomes" id="UP000076871"/>
    </source>
</evidence>
<evidence type="ECO:0000259" key="5">
    <source>
        <dbReference type="Pfam" id="PF07859"/>
    </source>
</evidence>
<evidence type="ECO:0000313" key="6">
    <source>
        <dbReference type="EMBL" id="KZT13024.1"/>
    </source>
</evidence>
<dbReference type="PROSITE" id="PS01174">
    <property type="entry name" value="LIPASE_GDXG_SER"/>
    <property type="match status" value="1"/>
</dbReference>
<name>A0A165IG39_9APHY</name>
<organism evidence="6 7">
    <name type="scientific">Laetiporus sulphureus 93-53</name>
    <dbReference type="NCBI Taxonomy" id="1314785"/>
    <lineage>
        <taxon>Eukaryota</taxon>
        <taxon>Fungi</taxon>
        <taxon>Dikarya</taxon>
        <taxon>Basidiomycota</taxon>
        <taxon>Agaricomycotina</taxon>
        <taxon>Agaricomycetes</taxon>
        <taxon>Polyporales</taxon>
        <taxon>Laetiporus</taxon>
    </lineage>
</organism>
<dbReference type="AlphaFoldDB" id="A0A165IG39"/>